<sequence>LYDNSHPKGLEIGQIATHYQDKADCLVIMGTSLRIPGVKAIIKDFARAVHDRKVTKEWNGLIDYQIVGT</sequence>
<dbReference type="Proteomes" id="UP000789396">
    <property type="component" value="Unassembled WGS sequence"/>
</dbReference>
<feature type="non-terminal residue" evidence="1">
    <location>
        <position position="69"/>
    </location>
</feature>
<keyword evidence="2" id="KW-1185">Reference proteome</keyword>
<dbReference type="EMBL" id="CAJVPZ010068611">
    <property type="protein sequence ID" value="CAG8798234.1"/>
    <property type="molecule type" value="Genomic_DNA"/>
</dbReference>
<gene>
    <name evidence="1" type="ORF">RFULGI_LOCUS17459</name>
</gene>
<dbReference type="AlphaFoldDB" id="A0A9N9JVV8"/>
<evidence type="ECO:0000313" key="2">
    <source>
        <dbReference type="Proteomes" id="UP000789396"/>
    </source>
</evidence>
<dbReference type="Gene3D" id="3.40.50.1220">
    <property type="entry name" value="TPP-binding domain"/>
    <property type="match status" value="1"/>
</dbReference>
<protein>
    <submittedName>
        <fullName evidence="1">2083_t:CDS:1</fullName>
    </submittedName>
</protein>
<comment type="caution">
    <text evidence="1">The sequence shown here is derived from an EMBL/GenBank/DDBJ whole genome shotgun (WGS) entry which is preliminary data.</text>
</comment>
<name>A0A9N9JVV8_9GLOM</name>
<accession>A0A9N9JVV8</accession>
<proteinExistence type="predicted"/>
<organism evidence="1 2">
    <name type="scientific">Racocetra fulgida</name>
    <dbReference type="NCBI Taxonomy" id="60492"/>
    <lineage>
        <taxon>Eukaryota</taxon>
        <taxon>Fungi</taxon>
        <taxon>Fungi incertae sedis</taxon>
        <taxon>Mucoromycota</taxon>
        <taxon>Glomeromycotina</taxon>
        <taxon>Glomeromycetes</taxon>
        <taxon>Diversisporales</taxon>
        <taxon>Gigasporaceae</taxon>
        <taxon>Racocetra</taxon>
    </lineage>
</organism>
<dbReference type="OrthoDB" id="2919105at2759"/>
<reference evidence="1" key="1">
    <citation type="submission" date="2021-06" db="EMBL/GenBank/DDBJ databases">
        <authorList>
            <person name="Kallberg Y."/>
            <person name="Tangrot J."/>
            <person name="Rosling A."/>
        </authorList>
    </citation>
    <scope>NUCLEOTIDE SEQUENCE</scope>
    <source>
        <strain evidence="1">IN212</strain>
    </source>
</reference>
<evidence type="ECO:0000313" key="1">
    <source>
        <dbReference type="EMBL" id="CAG8798234.1"/>
    </source>
</evidence>